<evidence type="ECO:0000256" key="16">
    <source>
        <dbReference type="ARBA" id="ARBA00029806"/>
    </source>
</evidence>
<evidence type="ECO:0000256" key="9">
    <source>
        <dbReference type="ARBA" id="ARBA00022692"/>
    </source>
</evidence>
<feature type="transmembrane region" description="Helical" evidence="18">
    <location>
        <begin position="837"/>
        <end position="856"/>
    </location>
</feature>
<gene>
    <name evidence="20" type="ORF">NK6_4735</name>
</gene>
<dbReference type="InterPro" id="IPR023214">
    <property type="entry name" value="HAD_sf"/>
</dbReference>
<dbReference type="GO" id="GO:0016887">
    <property type="term" value="F:ATP hydrolysis activity"/>
    <property type="evidence" value="ECO:0007669"/>
    <property type="project" value="InterPro"/>
</dbReference>
<dbReference type="InterPro" id="IPR044492">
    <property type="entry name" value="P_typ_ATPase_HD_dom"/>
</dbReference>
<dbReference type="GO" id="GO:0005524">
    <property type="term" value="F:ATP binding"/>
    <property type="evidence" value="ECO:0007669"/>
    <property type="project" value="UniProtKB-KW"/>
</dbReference>
<comment type="catalytic activity">
    <reaction evidence="17">
        <text>Mg(2+)(out) + ATP + H2O = Mg(2+)(in) + ADP + phosphate + H(+)</text>
        <dbReference type="Rhea" id="RHEA:10260"/>
        <dbReference type="ChEBI" id="CHEBI:15377"/>
        <dbReference type="ChEBI" id="CHEBI:15378"/>
        <dbReference type="ChEBI" id="CHEBI:18420"/>
        <dbReference type="ChEBI" id="CHEBI:30616"/>
        <dbReference type="ChEBI" id="CHEBI:43474"/>
        <dbReference type="ChEBI" id="CHEBI:456216"/>
        <dbReference type="EC" id="7.2.2.14"/>
    </reaction>
</comment>
<dbReference type="SUPFAM" id="SSF81660">
    <property type="entry name" value="Metal cation-transporting ATPase, ATP-binding domain N"/>
    <property type="match status" value="1"/>
</dbReference>
<dbReference type="InterPro" id="IPR023299">
    <property type="entry name" value="ATPase_P-typ_cyto_dom_N"/>
</dbReference>
<evidence type="ECO:0000313" key="21">
    <source>
        <dbReference type="Proteomes" id="UP000063308"/>
    </source>
</evidence>
<evidence type="ECO:0000256" key="8">
    <source>
        <dbReference type="ARBA" id="ARBA00022553"/>
    </source>
</evidence>
<evidence type="ECO:0000256" key="12">
    <source>
        <dbReference type="ARBA" id="ARBA00022842"/>
    </source>
</evidence>
<dbReference type="PROSITE" id="PS00154">
    <property type="entry name" value="ATPASE_E1_E2"/>
    <property type="match status" value="1"/>
</dbReference>
<name>A0A0E4BR59_9BRAD</name>
<dbReference type="NCBIfam" id="NF011702">
    <property type="entry name" value="PRK15122.1"/>
    <property type="match status" value="1"/>
</dbReference>
<keyword evidence="10" id="KW-0547">Nucleotide-binding</keyword>
<dbReference type="InterPro" id="IPR006068">
    <property type="entry name" value="ATPase_P-typ_cation-transptr_C"/>
</dbReference>
<comment type="function">
    <text evidence="1">Mediates magnesium influx to the cytosol.</text>
</comment>
<keyword evidence="11" id="KW-0067">ATP-binding</keyword>
<evidence type="ECO:0000256" key="17">
    <source>
        <dbReference type="ARBA" id="ARBA00047295"/>
    </source>
</evidence>
<keyword evidence="7" id="KW-0997">Cell inner membrane</keyword>
<dbReference type="GO" id="GO:0015444">
    <property type="term" value="F:P-type magnesium transporter activity"/>
    <property type="evidence" value="ECO:0007669"/>
    <property type="project" value="UniProtKB-EC"/>
</dbReference>
<sequence>MLSPPSTPEGSTLSGKALAEVARLSPDEALQRLSSTAAGLAPGQVVEQLRSVGLNRVARQARHTVLGELAARSINPLNILLLSLATASYFLGDQRAAIMIAIMVVLSIALGFLQEYRSNNAADELQKMVSITASVRRQGGADHIVVPIDQLVPGDIVLLSAGDMIPADLRLISAKDLFVNQSTLTGEAMPLEKFAAPHEGAAETPFDLPNICFMGSAVVSGIGCGVVVLTGPRTAFGIVATAIAGTRELTSFDKGITRFTWLMLGFILVMAPLVFVINGVTKGNWLEALLFAVAVAVGLTPEMLPMIVTVNLAKGAMAMARKKVIVKRLNAIQNFGAMDVLCTDKTGTLTQDLIILKRHLDIRGADSDSVLEYAYLNSYFQSGLKNLLDVAVLKHGDLEGGLKVRERFKEIDEIPFDFERRRMSVVLGRDDGVHILICKGAVEEVFAVCKRYAIGDETGLLDESHLASAKETTAKLNADGFRVIAVATKEMPPTQATYSVADEADLMLFGYIAFLDPPKETCAPAIAALQAGGVQVKILTGDNDIVTRKICHDVGLSVDRIVLGSEMVALSPEELANLAETATVFAKVSPSQKAAIIDALHRKGHVVGFLGDGINDGPALKTADVGISVDSAVDIAKESADIILLEKSLAVLGDGVIEGRKVFGNITKYIKMGASSNFGNMFSVLGASIFLPFLPMTAIQVLTNNLLYDCSQTTIPTDNVDAEFVAVPRRWDIGNITKFVLFIGPISSIFDYVTYFTMLYAFNAWNNPALFQTGWFVESLLTQTLIIHIIRTAKIPCFQSRASTALITTTLIIAAIGIALPYSWLAGFLGFVPLPPTYWIALSLILPSYVILTHVVKTWFIGRFGLS</sequence>
<dbReference type="InterPro" id="IPR018303">
    <property type="entry name" value="ATPase_P-typ_P_site"/>
</dbReference>
<keyword evidence="6" id="KW-1003">Cell membrane</keyword>
<evidence type="ECO:0000256" key="15">
    <source>
        <dbReference type="ARBA" id="ARBA00023136"/>
    </source>
</evidence>
<dbReference type="Gene3D" id="2.70.150.10">
    <property type="entry name" value="Calcium-transporting ATPase, cytoplasmic transduction domain A"/>
    <property type="match status" value="1"/>
</dbReference>
<evidence type="ECO:0000256" key="6">
    <source>
        <dbReference type="ARBA" id="ARBA00022475"/>
    </source>
</evidence>
<feature type="transmembrane region" description="Helical" evidence="18">
    <location>
        <begin position="802"/>
        <end position="825"/>
    </location>
</feature>
<comment type="subcellular location">
    <subcellularLocation>
        <location evidence="2">Cell inner membrane</location>
        <topology evidence="2">Multi-pass membrane protein</topology>
    </subcellularLocation>
</comment>
<evidence type="ECO:0000256" key="3">
    <source>
        <dbReference type="ARBA" id="ARBA00008746"/>
    </source>
</evidence>
<dbReference type="Pfam" id="PF00122">
    <property type="entry name" value="E1-E2_ATPase"/>
    <property type="match status" value="1"/>
</dbReference>
<dbReference type="SUPFAM" id="SSF81653">
    <property type="entry name" value="Calcium ATPase, transduction domain A"/>
    <property type="match status" value="1"/>
</dbReference>
<evidence type="ECO:0000256" key="2">
    <source>
        <dbReference type="ARBA" id="ARBA00004429"/>
    </source>
</evidence>
<dbReference type="SFLD" id="SFLDG00002">
    <property type="entry name" value="C1.7:_P-type_atpase_like"/>
    <property type="match status" value="1"/>
</dbReference>
<dbReference type="InterPro" id="IPR008250">
    <property type="entry name" value="ATPase_P-typ_transduc_dom_A_sf"/>
</dbReference>
<evidence type="ECO:0000259" key="19">
    <source>
        <dbReference type="SMART" id="SM00831"/>
    </source>
</evidence>
<keyword evidence="8" id="KW-0597">Phosphoprotein</keyword>
<dbReference type="EC" id="7.2.2.14" evidence="4"/>
<feature type="transmembrane region" description="Helical" evidence="18">
    <location>
        <begin position="96"/>
        <end position="113"/>
    </location>
</feature>
<evidence type="ECO:0000313" key="20">
    <source>
        <dbReference type="EMBL" id="BAR57901.1"/>
    </source>
</evidence>
<keyword evidence="9 18" id="KW-0812">Transmembrane</keyword>
<dbReference type="InterPro" id="IPR004014">
    <property type="entry name" value="ATPase_P-typ_cation-transptr_N"/>
</dbReference>
<dbReference type="SMART" id="SM00831">
    <property type="entry name" value="Cation_ATPase_N"/>
    <property type="match status" value="1"/>
</dbReference>
<dbReference type="PANTHER" id="PTHR42861">
    <property type="entry name" value="CALCIUM-TRANSPORTING ATPASE"/>
    <property type="match status" value="1"/>
</dbReference>
<dbReference type="SUPFAM" id="SSF56784">
    <property type="entry name" value="HAD-like"/>
    <property type="match status" value="1"/>
</dbReference>
<feature type="domain" description="Cation-transporting P-type ATPase N-terminal" evidence="19">
    <location>
        <begin position="20"/>
        <end position="93"/>
    </location>
</feature>
<dbReference type="Gene3D" id="3.40.1110.10">
    <property type="entry name" value="Calcium-transporting ATPase, cytoplasmic domain N"/>
    <property type="match status" value="1"/>
</dbReference>
<evidence type="ECO:0000256" key="13">
    <source>
        <dbReference type="ARBA" id="ARBA00022967"/>
    </source>
</evidence>
<feature type="transmembrane region" description="Helical" evidence="18">
    <location>
        <begin position="769"/>
        <end position="790"/>
    </location>
</feature>
<dbReference type="CDD" id="cd02077">
    <property type="entry name" value="P-type_ATPase_Mg"/>
    <property type="match status" value="1"/>
</dbReference>
<dbReference type="Pfam" id="PF13246">
    <property type="entry name" value="Cation_ATPase"/>
    <property type="match status" value="1"/>
</dbReference>
<proteinExistence type="inferred from homology"/>
<dbReference type="Pfam" id="PF00689">
    <property type="entry name" value="Cation_ATPase_C"/>
    <property type="match status" value="1"/>
</dbReference>
<dbReference type="EMBL" id="AP014685">
    <property type="protein sequence ID" value="BAR57901.1"/>
    <property type="molecule type" value="Genomic_DNA"/>
</dbReference>
<dbReference type="SUPFAM" id="SSF81665">
    <property type="entry name" value="Calcium ATPase, transmembrane domain M"/>
    <property type="match status" value="1"/>
</dbReference>
<dbReference type="PRINTS" id="PR01836">
    <property type="entry name" value="MGATPASE"/>
</dbReference>
<organism evidence="20 21">
    <name type="scientific">Bradyrhizobium diazoefficiens</name>
    <dbReference type="NCBI Taxonomy" id="1355477"/>
    <lineage>
        <taxon>Bacteria</taxon>
        <taxon>Pseudomonadati</taxon>
        <taxon>Pseudomonadota</taxon>
        <taxon>Alphaproteobacteria</taxon>
        <taxon>Hyphomicrobiales</taxon>
        <taxon>Nitrobacteraceae</taxon>
        <taxon>Bradyrhizobium</taxon>
    </lineage>
</organism>
<dbReference type="NCBIfam" id="TIGR01494">
    <property type="entry name" value="ATPase_P-type"/>
    <property type="match status" value="2"/>
</dbReference>
<dbReference type="GO" id="GO:0005886">
    <property type="term" value="C:plasma membrane"/>
    <property type="evidence" value="ECO:0007669"/>
    <property type="project" value="UniProtKB-SubCell"/>
</dbReference>
<dbReference type="NCBIfam" id="TIGR01524">
    <property type="entry name" value="ATPase-IIIB_Mg"/>
    <property type="match status" value="1"/>
</dbReference>
<dbReference type="SFLD" id="SFLDS00003">
    <property type="entry name" value="Haloacid_Dehalogenase"/>
    <property type="match status" value="1"/>
</dbReference>
<dbReference type="AlphaFoldDB" id="A0A0E4BR59"/>
<keyword evidence="14 18" id="KW-1133">Transmembrane helix</keyword>
<keyword evidence="15 18" id="KW-0472">Membrane</keyword>
<keyword evidence="12" id="KW-0460">Magnesium</keyword>
<dbReference type="SFLD" id="SFLDF00027">
    <property type="entry name" value="p-type_atpase"/>
    <property type="match status" value="1"/>
</dbReference>
<dbReference type="Proteomes" id="UP000063308">
    <property type="component" value="Chromosome"/>
</dbReference>
<dbReference type="Pfam" id="PF00690">
    <property type="entry name" value="Cation_ATPase_N"/>
    <property type="match status" value="1"/>
</dbReference>
<keyword evidence="13" id="KW-1278">Translocase</keyword>
<protein>
    <recommendedName>
        <fullName evidence="5">Magnesium-transporting ATPase, P-type 1</fullName>
        <ecNumber evidence="4">7.2.2.14</ecNumber>
    </recommendedName>
    <alternativeName>
        <fullName evidence="16">Mg(2+) transport ATPase, P-type 1</fullName>
    </alternativeName>
</protein>
<feature type="transmembrane region" description="Helical" evidence="18">
    <location>
        <begin position="259"/>
        <end position="277"/>
    </location>
</feature>
<feature type="transmembrane region" description="Helical" evidence="18">
    <location>
        <begin position="739"/>
        <end position="763"/>
    </location>
</feature>
<evidence type="ECO:0000256" key="14">
    <source>
        <dbReference type="ARBA" id="ARBA00022989"/>
    </source>
</evidence>
<dbReference type="InterPro" id="IPR023298">
    <property type="entry name" value="ATPase_P-typ_TM_dom_sf"/>
</dbReference>
<dbReference type="InterPro" id="IPR036412">
    <property type="entry name" value="HAD-like_sf"/>
</dbReference>
<dbReference type="InterPro" id="IPR059000">
    <property type="entry name" value="ATPase_P-type_domA"/>
</dbReference>
<reference evidence="20 21" key="1">
    <citation type="submission" date="2014-11" db="EMBL/GenBank/DDBJ databases">
        <title>Symbiosis island explosion on the genome of extra-slow-growing strains of soybean bradyrhizobia with massive insertion sequences.</title>
        <authorList>
            <person name="Iida T."/>
            <person name="Minamisawa K."/>
        </authorList>
    </citation>
    <scope>NUCLEOTIDE SEQUENCE [LARGE SCALE GENOMIC DNA]</scope>
    <source>
        <strain evidence="20 21">NK6</strain>
    </source>
</reference>
<accession>A0A0E4BR59</accession>
<evidence type="ECO:0000256" key="4">
    <source>
        <dbReference type="ARBA" id="ARBA00012786"/>
    </source>
</evidence>
<dbReference type="Gene3D" id="1.20.1110.10">
    <property type="entry name" value="Calcium-transporting ATPase, transmembrane domain"/>
    <property type="match status" value="1"/>
</dbReference>
<evidence type="ECO:0000256" key="7">
    <source>
        <dbReference type="ARBA" id="ARBA00022519"/>
    </source>
</evidence>
<dbReference type="RefSeq" id="WP_373565266.1">
    <property type="nucleotide sequence ID" value="NZ_JAFCKD010000011.1"/>
</dbReference>
<dbReference type="InterPro" id="IPR006415">
    <property type="entry name" value="P-type_ATPase_IIIB"/>
</dbReference>
<evidence type="ECO:0000256" key="1">
    <source>
        <dbReference type="ARBA" id="ARBA00003954"/>
    </source>
</evidence>
<evidence type="ECO:0000256" key="11">
    <source>
        <dbReference type="ARBA" id="ARBA00022840"/>
    </source>
</evidence>
<evidence type="ECO:0000256" key="5">
    <source>
        <dbReference type="ARBA" id="ARBA00013555"/>
    </source>
</evidence>
<dbReference type="Gene3D" id="3.40.50.1000">
    <property type="entry name" value="HAD superfamily/HAD-like"/>
    <property type="match status" value="1"/>
</dbReference>
<evidence type="ECO:0000256" key="10">
    <source>
        <dbReference type="ARBA" id="ARBA00022741"/>
    </source>
</evidence>
<feature type="transmembrane region" description="Helical" evidence="18">
    <location>
        <begin position="289"/>
        <end position="313"/>
    </location>
</feature>
<dbReference type="InterPro" id="IPR001757">
    <property type="entry name" value="P_typ_ATPase"/>
</dbReference>
<comment type="similarity">
    <text evidence="3">Belongs to the cation transport ATPase (P-type) (TC 3.A.3) family. Type IIIB subfamily.</text>
</comment>
<evidence type="ECO:0000256" key="18">
    <source>
        <dbReference type="SAM" id="Phobius"/>
    </source>
</evidence>